<feature type="compositionally biased region" description="Basic and acidic residues" evidence="1">
    <location>
        <begin position="72"/>
        <end position="83"/>
    </location>
</feature>
<reference evidence="2" key="1">
    <citation type="submission" date="2023-06" db="EMBL/GenBank/DDBJ databases">
        <title>Reference genome for the Northern bat (Eptesicus nilssonii), a most northern bat species.</title>
        <authorList>
            <person name="Laine V.N."/>
            <person name="Pulliainen A.T."/>
            <person name="Lilley T.M."/>
        </authorList>
    </citation>
    <scope>NUCLEOTIDE SEQUENCE</scope>
    <source>
        <strain evidence="2">BLF_Eptnil</strain>
        <tissue evidence="2">Kidney</tissue>
    </source>
</reference>
<dbReference type="EMBL" id="JAULJE010000006">
    <property type="protein sequence ID" value="KAK1341890.1"/>
    <property type="molecule type" value="Genomic_DNA"/>
</dbReference>
<accession>A0AA40I2P4</accession>
<feature type="region of interest" description="Disordered" evidence="1">
    <location>
        <begin position="45"/>
        <end position="85"/>
    </location>
</feature>
<proteinExistence type="predicted"/>
<feature type="compositionally biased region" description="Basic residues" evidence="1">
    <location>
        <begin position="49"/>
        <end position="66"/>
    </location>
</feature>
<sequence>MNITRSDALSHRKQQDPILENMAQQISLGRSCMFINTFLSSTPVSPAIKNHKKEKSKKGPLRKKSNITRGWEQGEGKQDKGERLSTNSCNKWSTFKNILESIWQNEKKKQDNEILSKAGLPLLSSVEHRKDQNIFIAEQEAQQQTLRSENTSETVCSPQMIPFQTEKLQKTMPPQKDTRHRIGEKILGPKSEKARFDYLLADGTEYSITSGGSPTEKLDIHRSGFLHSKGEKKDIEAQKVIKHRVDQNIPPTKSGNSMLGDPCDESSRRKVGGHIAKKYEDLQRDLLTRSTPSVLSESKRQKEVFKFPEEKNVTGPITVTMKAQKPPCSQTLTVTEHGTLYCRKEQECDSKSTIKDMQQNKSLDNTFSSLTPFSTDSKIDTEMYRTLKAESDQQRVRFKNSVYLKLEKSTCYWEAQKANPTDTQNNRSGYTMEMNVQQNKEEVGVEMINSMFSKHQEKKTQASKKAHTKSLEGYMLKEDRLRSDIEDKVLPMYMDRKAKKLQLCTYSCNKWTTSKSILESKWQNKRIKQDNDILSKAGLPFLNSMGCRKDQNVLIAKREAQQQLLVSESVSKSVSSPLMIPFQNEKLQKTMPPLKYILQRIGEIISCPKSGKVRFDYLLADGIGYSTSSGGSPTRKVDVHRTGSLHSKREKKDIKAQKVVKHTVDQNIPPTKSGNSVLGDPCDESSRRKVGGHIAKKYEDLQRDLLTRSTTSVLSESKRQKEVFKFPEEKNVTGPITVTMKAQKPPCSQTLTVTEHGTLYCRKEQECNSKSTIKDMQQNKSLDNAFSSPTPFSTDSKIDMEMCRTLKAESDQQRVRFKNSVYLKLEKSTCYWEAQKANPTDTQNNRSGYTMEMNVQQNKEEVGVETINSMFSKHQEKKTQGSKDEPGESSDSEEVVYVEPIIPDILISPQEGKQCVPQNKEEAGVETINLMFPIHEEKKTQESKECGFNKPKEIALWDEDDSGVLIRSLFYFWDESISD</sequence>
<keyword evidence="3" id="KW-1185">Reference proteome</keyword>
<name>A0AA40I2P4_CNENI</name>
<dbReference type="PANTHER" id="PTHR35542">
    <property type="entry name" value="COILED-COIL DOMAIN-CONTAINING PROTEIN 168"/>
    <property type="match status" value="1"/>
</dbReference>
<organism evidence="2 3">
    <name type="scientific">Cnephaeus nilssonii</name>
    <name type="common">Northern bat</name>
    <name type="synonym">Eptesicus nilssonii</name>
    <dbReference type="NCBI Taxonomy" id="3371016"/>
    <lineage>
        <taxon>Eukaryota</taxon>
        <taxon>Metazoa</taxon>
        <taxon>Chordata</taxon>
        <taxon>Craniata</taxon>
        <taxon>Vertebrata</taxon>
        <taxon>Euteleostomi</taxon>
        <taxon>Mammalia</taxon>
        <taxon>Eutheria</taxon>
        <taxon>Laurasiatheria</taxon>
        <taxon>Chiroptera</taxon>
        <taxon>Yangochiroptera</taxon>
        <taxon>Vespertilionidae</taxon>
        <taxon>Cnephaeus</taxon>
    </lineage>
</organism>
<comment type="caution">
    <text evidence="2">The sequence shown here is derived from an EMBL/GenBank/DDBJ whole genome shotgun (WGS) entry which is preliminary data.</text>
</comment>
<evidence type="ECO:0000313" key="2">
    <source>
        <dbReference type="EMBL" id="KAK1341890.1"/>
    </source>
</evidence>
<evidence type="ECO:0000313" key="3">
    <source>
        <dbReference type="Proteomes" id="UP001177744"/>
    </source>
</evidence>
<evidence type="ECO:0000256" key="1">
    <source>
        <dbReference type="SAM" id="MobiDB-lite"/>
    </source>
</evidence>
<feature type="compositionally biased region" description="Basic and acidic residues" evidence="1">
    <location>
        <begin position="873"/>
        <end position="886"/>
    </location>
</feature>
<feature type="region of interest" description="Disordered" evidence="1">
    <location>
        <begin position="247"/>
        <end position="270"/>
    </location>
</feature>
<feature type="region of interest" description="Disordered" evidence="1">
    <location>
        <begin position="872"/>
        <end position="893"/>
    </location>
</feature>
<dbReference type="InterPro" id="IPR053366">
    <property type="entry name" value="LRR_transmembrane"/>
</dbReference>
<dbReference type="PANTHER" id="PTHR35542:SF2">
    <property type="entry name" value="LEUCINE-RICH REPEAT TRANSMEMBRANE PROTEIN CCDC168"/>
    <property type="match status" value="1"/>
</dbReference>
<feature type="region of interest" description="Disordered" evidence="1">
    <location>
        <begin position="629"/>
        <end position="690"/>
    </location>
</feature>
<dbReference type="AlphaFoldDB" id="A0AA40I2P4"/>
<gene>
    <name evidence="2" type="ORF">QTO34_016641</name>
</gene>
<feature type="compositionally biased region" description="Polar residues" evidence="1">
    <location>
        <begin position="665"/>
        <end position="676"/>
    </location>
</feature>
<protein>
    <submittedName>
        <fullName evidence="2">Uncharacterized protein</fullName>
    </submittedName>
</protein>
<dbReference type="Proteomes" id="UP001177744">
    <property type="component" value="Unassembled WGS sequence"/>
</dbReference>